<dbReference type="PANTHER" id="PTHR22950:SF678">
    <property type="entry name" value="VACUOLAR AMINO ACID TRANSPORTER 5-RELATED"/>
    <property type="match status" value="1"/>
</dbReference>
<comment type="subcellular location">
    <subcellularLocation>
        <location evidence="1">Vacuole membrane</location>
        <topology evidence="1">Multi-pass membrane protein</topology>
    </subcellularLocation>
</comment>
<feature type="transmembrane region" description="Helical" evidence="9">
    <location>
        <begin position="388"/>
        <end position="410"/>
    </location>
</feature>
<evidence type="ECO:0000256" key="6">
    <source>
        <dbReference type="ARBA" id="ARBA00022970"/>
    </source>
</evidence>
<sequence length="474" mass="52009">MPDPLSIKSMNTSLLYKKKGGSYSYSERGSVSSFKTMTRTESLAIYGLFVEEPETLPGLGGVIEGSSLSAATSAMINTMIGIGTLAIPLAYAYNGLIQGMIMTIICALLSSFSLFLLSSIAVKFGDDVSFYAVTAIAMPSLKWVVDSAIVIKSLGVATSYLMVVGDLLYSLSFSSFPHGINPKIIRAILLLTAVIFFIAPASFPHQLKSMKYTNWISVGCILYVVLLVAVKFVLCALGYPSISIDKPAYFSNNIDWFSTYSIIKSLQTFPILIFAFACQQNIFTVSNELHYRTLPRLSLIIFISITIGILVYFIIGISGYLLFGRLITKANMLELFVENSIELLIGRFFIAVSMLFSFPIQCHPCRRSLSILLYSGVKEMEPNTEKRVLDLITIVILFITTSCAIFSTNLGLAYELIGTVCSNTTAFIIPPILYIKIFEEDGLTITNLMAYGLLIIGFLILILCLGAICLNLLV</sequence>
<keyword evidence="7 9" id="KW-1133">Transmembrane helix</keyword>
<evidence type="ECO:0000256" key="3">
    <source>
        <dbReference type="ARBA" id="ARBA00022448"/>
    </source>
</evidence>
<dbReference type="eggNOG" id="KOG1305">
    <property type="taxonomic scope" value="Eukaryota"/>
</dbReference>
<keyword evidence="5 9" id="KW-0812">Transmembrane</keyword>
<dbReference type="GO" id="GO:0005302">
    <property type="term" value="F:L-tyrosine transmembrane transporter activity"/>
    <property type="evidence" value="ECO:0007669"/>
    <property type="project" value="TreeGrafter"/>
</dbReference>
<evidence type="ECO:0000256" key="8">
    <source>
        <dbReference type="ARBA" id="ARBA00023136"/>
    </source>
</evidence>
<dbReference type="GO" id="GO:0005313">
    <property type="term" value="F:L-glutamate transmembrane transporter activity"/>
    <property type="evidence" value="ECO:0007669"/>
    <property type="project" value="TreeGrafter"/>
</dbReference>
<comment type="similarity">
    <text evidence="2">Belongs to the amino acid/polyamine transporter 2 family.</text>
</comment>
<dbReference type="GO" id="GO:0061459">
    <property type="term" value="F:L-arginine transmembrane transporter activity"/>
    <property type="evidence" value="ECO:0007669"/>
    <property type="project" value="TreeGrafter"/>
</dbReference>
<dbReference type="RefSeq" id="XP_002141222.1">
    <property type="nucleotide sequence ID" value="XM_002141186.1"/>
</dbReference>
<evidence type="ECO:0000313" key="12">
    <source>
        <dbReference type="Proteomes" id="UP000001460"/>
    </source>
</evidence>
<feature type="transmembrane region" description="Helical" evidence="9">
    <location>
        <begin position="343"/>
        <end position="360"/>
    </location>
</feature>
<dbReference type="OrthoDB" id="438545at2759"/>
<feature type="transmembrane region" description="Helical" evidence="9">
    <location>
        <begin position="184"/>
        <end position="203"/>
    </location>
</feature>
<evidence type="ECO:0000256" key="9">
    <source>
        <dbReference type="SAM" id="Phobius"/>
    </source>
</evidence>
<dbReference type="OMA" id="FTCHENM"/>
<accession>B6AF82</accession>
<keyword evidence="6" id="KW-0029">Amino-acid transport</keyword>
<evidence type="ECO:0000256" key="5">
    <source>
        <dbReference type="ARBA" id="ARBA00022692"/>
    </source>
</evidence>
<gene>
    <name evidence="11" type="ORF">CMU_032580</name>
</gene>
<evidence type="ECO:0000256" key="7">
    <source>
        <dbReference type="ARBA" id="ARBA00022989"/>
    </source>
</evidence>
<dbReference type="GO" id="GO:0015189">
    <property type="term" value="F:L-lysine transmembrane transporter activity"/>
    <property type="evidence" value="ECO:0007669"/>
    <property type="project" value="TreeGrafter"/>
</dbReference>
<evidence type="ECO:0000313" key="11">
    <source>
        <dbReference type="EMBL" id="EEA06873.1"/>
    </source>
</evidence>
<evidence type="ECO:0000256" key="4">
    <source>
        <dbReference type="ARBA" id="ARBA00022554"/>
    </source>
</evidence>
<dbReference type="Pfam" id="PF01490">
    <property type="entry name" value="Aa_trans"/>
    <property type="match status" value="1"/>
</dbReference>
<evidence type="ECO:0000256" key="2">
    <source>
        <dbReference type="ARBA" id="ARBA00008066"/>
    </source>
</evidence>
<keyword evidence="8 9" id="KW-0472">Membrane</keyword>
<dbReference type="PANTHER" id="PTHR22950">
    <property type="entry name" value="AMINO ACID TRANSPORTER"/>
    <property type="match status" value="1"/>
</dbReference>
<organism evidence="11 12">
    <name type="scientific">Cryptosporidium muris (strain RN66)</name>
    <dbReference type="NCBI Taxonomy" id="441375"/>
    <lineage>
        <taxon>Eukaryota</taxon>
        <taxon>Sar</taxon>
        <taxon>Alveolata</taxon>
        <taxon>Apicomplexa</taxon>
        <taxon>Conoidasida</taxon>
        <taxon>Coccidia</taxon>
        <taxon>Eucoccidiorida</taxon>
        <taxon>Eimeriorina</taxon>
        <taxon>Cryptosporidiidae</taxon>
        <taxon>Cryptosporidium</taxon>
    </lineage>
</organism>
<feature type="transmembrane region" description="Helical" evidence="9">
    <location>
        <begin position="100"/>
        <end position="122"/>
    </location>
</feature>
<dbReference type="GeneID" id="6996496"/>
<dbReference type="Proteomes" id="UP000001460">
    <property type="component" value="Unassembled WGS sequence"/>
</dbReference>
<dbReference type="InterPro" id="IPR013057">
    <property type="entry name" value="AA_transpt_TM"/>
</dbReference>
<feature type="transmembrane region" description="Helical" evidence="9">
    <location>
        <begin position="154"/>
        <end position="172"/>
    </location>
</feature>
<feature type="transmembrane region" description="Helical" evidence="9">
    <location>
        <begin position="259"/>
        <end position="278"/>
    </location>
</feature>
<dbReference type="GO" id="GO:0005774">
    <property type="term" value="C:vacuolar membrane"/>
    <property type="evidence" value="ECO:0007669"/>
    <property type="project" value="UniProtKB-SubCell"/>
</dbReference>
<feature type="transmembrane region" description="Helical" evidence="9">
    <location>
        <begin position="448"/>
        <end position="473"/>
    </location>
</feature>
<evidence type="ECO:0000259" key="10">
    <source>
        <dbReference type="Pfam" id="PF01490"/>
    </source>
</evidence>
<reference evidence="11" key="1">
    <citation type="submission" date="2008-06" db="EMBL/GenBank/DDBJ databases">
        <authorList>
            <person name="Lorenzi H."/>
            <person name="Inman J."/>
            <person name="Miller J."/>
            <person name="Schobel S."/>
            <person name="Amedeo P."/>
            <person name="Caler E.V."/>
            <person name="da Silva J."/>
        </authorList>
    </citation>
    <scope>NUCLEOTIDE SEQUENCE [LARGE SCALE GENOMIC DNA]</scope>
    <source>
        <strain evidence="11">RN66</strain>
    </source>
</reference>
<name>B6AF82_CRYMR</name>
<dbReference type="GO" id="GO:0005290">
    <property type="term" value="F:L-histidine transmembrane transporter activity"/>
    <property type="evidence" value="ECO:0007669"/>
    <property type="project" value="TreeGrafter"/>
</dbReference>
<protein>
    <submittedName>
        <fullName evidence="11">Transmembrane amino acid transporter protein, putative</fullName>
    </submittedName>
</protein>
<proteinExistence type="inferred from homology"/>
<keyword evidence="3" id="KW-0813">Transport</keyword>
<dbReference type="VEuPathDB" id="CryptoDB:CMU_032580"/>
<dbReference type="STRING" id="441375.B6AF82"/>
<keyword evidence="4" id="KW-0926">Vacuole</keyword>
<feature type="transmembrane region" description="Helical" evidence="9">
    <location>
        <begin position="299"/>
        <end position="323"/>
    </location>
</feature>
<feature type="transmembrane region" description="Helical" evidence="9">
    <location>
        <begin position="416"/>
        <end position="436"/>
    </location>
</feature>
<feature type="transmembrane region" description="Helical" evidence="9">
    <location>
        <begin position="215"/>
        <end position="239"/>
    </location>
</feature>
<keyword evidence="12" id="KW-1185">Reference proteome</keyword>
<dbReference type="EMBL" id="DS989731">
    <property type="protein sequence ID" value="EEA06873.1"/>
    <property type="molecule type" value="Genomic_DNA"/>
</dbReference>
<evidence type="ECO:0000256" key="1">
    <source>
        <dbReference type="ARBA" id="ARBA00004128"/>
    </source>
</evidence>
<dbReference type="AlphaFoldDB" id="B6AF82"/>
<feature type="domain" description="Amino acid transporter transmembrane" evidence="10">
    <location>
        <begin position="66"/>
        <end position="465"/>
    </location>
</feature>
<dbReference type="GO" id="GO:0015194">
    <property type="term" value="F:L-serine transmembrane transporter activity"/>
    <property type="evidence" value="ECO:0007669"/>
    <property type="project" value="TreeGrafter"/>
</dbReference>
<feature type="transmembrane region" description="Helical" evidence="9">
    <location>
        <begin position="74"/>
        <end position="93"/>
    </location>
</feature>